<dbReference type="GeneID" id="93711334"/>
<gene>
    <name evidence="1" type="ORF">SAMN02745910_02695</name>
</gene>
<dbReference type="InterPro" id="IPR025674">
    <property type="entry name" value="Imm6"/>
</dbReference>
<proteinExistence type="predicted"/>
<keyword evidence="2" id="KW-1185">Reference proteome</keyword>
<protein>
    <submittedName>
        <fullName evidence="1">Immunity protein Imm6</fullName>
    </submittedName>
</protein>
<dbReference type="EMBL" id="FOXX01000006">
    <property type="protein sequence ID" value="SFQ67473.1"/>
    <property type="molecule type" value="Genomic_DNA"/>
</dbReference>
<dbReference type="RefSeq" id="WP_061805381.1">
    <property type="nucleotide sequence ID" value="NZ_FOXX01000006.1"/>
</dbReference>
<dbReference type="Proteomes" id="UP000182762">
    <property type="component" value="Unassembled WGS sequence"/>
</dbReference>
<evidence type="ECO:0000313" key="1">
    <source>
        <dbReference type="EMBL" id="SFQ67473.1"/>
    </source>
</evidence>
<evidence type="ECO:0000313" key="2">
    <source>
        <dbReference type="Proteomes" id="UP000182762"/>
    </source>
</evidence>
<accession>A0A1I6AFU3</accession>
<name>A0A1I6AFU3_9BACI</name>
<comment type="caution">
    <text evidence="1">The sequence shown here is derived from an EMBL/GenBank/DDBJ whole genome shotgun (WGS) entry which is preliminary data.</text>
</comment>
<dbReference type="Pfam" id="PF14434">
    <property type="entry name" value="Imm6"/>
    <property type="match status" value="1"/>
</dbReference>
<organism evidence="1 2">
    <name type="scientific">Priestia endophytica DSM 13796</name>
    <dbReference type="NCBI Taxonomy" id="1121089"/>
    <lineage>
        <taxon>Bacteria</taxon>
        <taxon>Bacillati</taxon>
        <taxon>Bacillota</taxon>
        <taxon>Bacilli</taxon>
        <taxon>Bacillales</taxon>
        <taxon>Bacillaceae</taxon>
        <taxon>Priestia</taxon>
    </lineage>
</organism>
<sequence>MLERFLTLSPRRQVACLVLLSEKVVDRLRGREGYAEAKRALRRCAEWSKVQREKGDDLYSMLEDGSDESGLFIYIGYIDMEEEIEQVWDCVVSTVAYAAYWAYAYEGQQYVPQTLESIDEEFIEHFLASFYALDPSHQKIVAETIAEVERFLA</sequence>
<reference evidence="1 2" key="1">
    <citation type="submission" date="2016-10" db="EMBL/GenBank/DDBJ databases">
        <authorList>
            <person name="Varghese N."/>
            <person name="Submissions S."/>
        </authorList>
    </citation>
    <scope>NUCLEOTIDE SEQUENCE [LARGE SCALE GENOMIC DNA]</scope>
    <source>
        <strain evidence="1 2">DSM 13796</strain>
    </source>
</reference>